<dbReference type="Proteomes" id="UP000618460">
    <property type="component" value="Unassembled WGS sequence"/>
</dbReference>
<sequence length="405" mass="46235">MQACGIIVEYNPFHYGHQHHLKKAKEISGATCIIACMSGNFLQRGEPAIIDKFKRTQMAIDQGVDIVIELPYAHTVQHSDQFAYGAVNLLNELGVSSICFGSEQGDISSFFKSYQAYQENKEDFDSTLKQELALGKSFPLASNVAFEAIGLGHTNNSLDLSKPNNILGFSYVKSIHAIDPSIKAITIKRLQSSYHDQTITSPYASATSIRHELIKQQAFTATVSPTLPASSKHYLETYKHETGIWHTWEAYFSLLQYRVLTMSAEELQMIHGVDEGFEHRLKRTAKDVMSFQEWIDILKTKRYTQTRIQRMFVHLLTNTSKAAIHSIQVDKKAPYIRLLGMSQQGKDYLNQTKKNRTVPIMTQLNRNIPMMMTLDERATDAYYAVIPRHLRKQLRMQEFQPPYQT</sequence>
<reference evidence="4" key="1">
    <citation type="journal article" date="2014" name="Int. J. Syst. Evol. Microbiol.">
        <title>Complete genome sequence of Corynebacterium casei LMG S-19264T (=DSM 44701T), isolated from a smear-ripened cheese.</title>
        <authorList>
            <consortium name="US DOE Joint Genome Institute (JGI-PGF)"/>
            <person name="Walter F."/>
            <person name="Albersmeier A."/>
            <person name="Kalinowski J."/>
            <person name="Ruckert C."/>
        </authorList>
    </citation>
    <scope>NUCLEOTIDE SEQUENCE</scope>
    <source>
        <strain evidence="4">CGMCC 1.6333</strain>
    </source>
</reference>
<protein>
    <recommendedName>
        <fullName evidence="3">tRNA(Met) cytidine acetate ligase</fullName>
        <ecNumber evidence="3">6.3.4.-</ecNumber>
    </recommendedName>
</protein>
<dbReference type="NCBIfam" id="NF010191">
    <property type="entry name" value="PRK13670.1"/>
    <property type="match status" value="1"/>
</dbReference>
<feature type="binding site" evidence="3">
    <location>
        <begin position="7"/>
        <end position="20"/>
    </location>
    <ligand>
        <name>ATP</name>
        <dbReference type="ChEBI" id="CHEBI:30616"/>
    </ligand>
</feature>
<evidence type="ECO:0000256" key="2">
    <source>
        <dbReference type="ARBA" id="ARBA00022694"/>
    </source>
</evidence>
<keyword evidence="3" id="KW-0067">ATP-binding</keyword>
<dbReference type="Gene3D" id="3.40.50.620">
    <property type="entry name" value="HUPs"/>
    <property type="match status" value="1"/>
</dbReference>
<evidence type="ECO:0000256" key="1">
    <source>
        <dbReference type="ARBA" id="ARBA00022598"/>
    </source>
</evidence>
<keyword evidence="3" id="KW-0547">Nucleotide-binding</keyword>
<dbReference type="GO" id="GO:0000049">
    <property type="term" value="F:tRNA binding"/>
    <property type="evidence" value="ECO:0007669"/>
    <property type="project" value="UniProtKB-KW"/>
</dbReference>
<dbReference type="RefSeq" id="WP_117152992.1">
    <property type="nucleotide sequence ID" value="NZ_BMLG01000001.1"/>
</dbReference>
<dbReference type="GO" id="GO:0005737">
    <property type="term" value="C:cytoplasm"/>
    <property type="evidence" value="ECO:0007669"/>
    <property type="project" value="UniProtKB-SubCell"/>
</dbReference>
<feature type="binding site" evidence="3">
    <location>
        <position position="189"/>
    </location>
    <ligand>
        <name>ATP</name>
        <dbReference type="ChEBI" id="CHEBI:30616"/>
    </ligand>
</feature>
<dbReference type="PANTHER" id="PTHR37825:SF1">
    <property type="entry name" value="TRNA(MET) CYTIDINE ACETATE LIGASE"/>
    <property type="match status" value="1"/>
</dbReference>
<dbReference type="AlphaFoldDB" id="A0A917TH20"/>
<name>A0A917TH20_9BACI</name>
<evidence type="ECO:0000313" key="5">
    <source>
        <dbReference type="Proteomes" id="UP000618460"/>
    </source>
</evidence>
<dbReference type="GO" id="GO:0016879">
    <property type="term" value="F:ligase activity, forming carbon-nitrogen bonds"/>
    <property type="evidence" value="ECO:0007669"/>
    <property type="project" value="UniProtKB-UniRule"/>
</dbReference>
<comment type="subcellular location">
    <subcellularLocation>
        <location evidence="3">Cytoplasm</location>
    </subcellularLocation>
</comment>
<accession>A0A917TH20</accession>
<dbReference type="EMBL" id="BMLG01000001">
    <property type="protein sequence ID" value="GGM20500.1"/>
    <property type="molecule type" value="Genomic_DNA"/>
</dbReference>
<dbReference type="InterPro" id="IPR008513">
    <property type="entry name" value="tRNA(Met)_cyd_acetate_ligase"/>
</dbReference>
<comment type="similarity">
    <text evidence="3">Belongs to the TmcAL family.</text>
</comment>
<keyword evidence="3" id="KW-0963">Cytoplasm</keyword>
<dbReference type="InterPro" id="IPR014729">
    <property type="entry name" value="Rossmann-like_a/b/a_fold"/>
</dbReference>
<feature type="binding site" evidence="3">
    <location>
        <position position="101"/>
    </location>
    <ligand>
        <name>ATP</name>
        <dbReference type="ChEBI" id="CHEBI:30616"/>
    </ligand>
</feature>
<comment type="catalytic activity">
    <reaction evidence="3">
        <text>cytidine(34) in elongator tRNA(Met) + acetate + ATP = N(4)-acetylcytidine(34) in elongator tRNA(Met) + AMP + diphosphate</text>
        <dbReference type="Rhea" id="RHEA:58144"/>
        <dbReference type="Rhea" id="RHEA-COMP:10693"/>
        <dbReference type="Rhea" id="RHEA-COMP:10694"/>
        <dbReference type="ChEBI" id="CHEBI:30089"/>
        <dbReference type="ChEBI" id="CHEBI:30616"/>
        <dbReference type="ChEBI" id="CHEBI:33019"/>
        <dbReference type="ChEBI" id="CHEBI:74900"/>
        <dbReference type="ChEBI" id="CHEBI:82748"/>
        <dbReference type="ChEBI" id="CHEBI:456215"/>
    </reaction>
</comment>
<dbReference type="PANTHER" id="PTHR37825">
    <property type="entry name" value="TRNA(MET) CYTIDINE ACETATE LIGASE"/>
    <property type="match status" value="1"/>
</dbReference>
<dbReference type="Pfam" id="PF05636">
    <property type="entry name" value="HIGH_NTase1"/>
    <property type="match status" value="1"/>
</dbReference>
<comment type="function">
    <text evidence="3">Catalyzes the formation of N(4)-acetylcytidine (ac(4)C) at the wobble position of elongator tRNA(Met), using acetate and ATP as substrates. First activates an acetate ion to form acetyladenylate (Ac-AMP) and then transfers the acetyl group to tRNA to form ac(4)C34.</text>
</comment>
<keyword evidence="3" id="KW-0694">RNA-binding</keyword>
<dbReference type="GO" id="GO:0005524">
    <property type="term" value="F:ATP binding"/>
    <property type="evidence" value="ECO:0007669"/>
    <property type="project" value="UniProtKB-KW"/>
</dbReference>
<keyword evidence="3" id="KW-0820">tRNA-binding</keyword>
<dbReference type="OrthoDB" id="9769796at2"/>
<comment type="caution">
    <text evidence="3">Lacks conserved residue(s) required for the propagation of feature annotation.</text>
</comment>
<reference evidence="4" key="2">
    <citation type="submission" date="2020-09" db="EMBL/GenBank/DDBJ databases">
        <authorList>
            <person name="Sun Q."/>
            <person name="Zhou Y."/>
        </authorList>
    </citation>
    <scope>NUCLEOTIDE SEQUENCE</scope>
    <source>
        <strain evidence="4">CGMCC 1.6333</strain>
    </source>
</reference>
<proteinExistence type="inferred from homology"/>
<organism evidence="4 5">
    <name type="scientific">Paraliobacillus quinghaiensis</name>
    <dbReference type="NCBI Taxonomy" id="470815"/>
    <lineage>
        <taxon>Bacteria</taxon>
        <taxon>Bacillati</taxon>
        <taxon>Bacillota</taxon>
        <taxon>Bacilli</taxon>
        <taxon>Bacillales</taxon>
        <taxon>Bacillaceae</taxon>
        <taxon>Paraliobacillus</taxon>
    </lineage>
</organism>
<feature type="binding site" evidence="3">
    <location>
        <position position="164"/>
    </location>
    <ligand>
        <name>ATP</name>
        <dbReference type="ChEBI" id="CHEBI:30616"/>
    </ligand>
</feature>
<evidence type="ECO:0000313" key="4">
    <source>
        <dbReference type="EMBL" id="GGM20500.1"/>
    </source>
</evidence>
<dbReference type="HAMAP" id="MF_01539">
    <property type="entry name" value="TmcAL"/>
    <property type="match status" value="1"/>
</dbReference>
<evidence type="ECO:0000256" key="3">
    <source>
        <dbReference type="HAMAP-Rule" id="MF_01539"/>
    </source>
</evidence>
<gene>
    <name evidence="4" type="primary">ylbM</name>
    <name evidence="3" type="synonym">tmcAL</name>
    <name evidence="4" type="ORF">GCM10011351_02930</name>
</gene>
<keyword evidence="1 3" id="KW-0436">Ligase</keyword>
<keyword evidence="5" id="KW-1185">Reference proteome</keyword>
<dbReference type="GO" id="GO:0006400">
    <property type="term" value="P:tRNA modification"/>
    <property type="evidence" value="ECO:0007669"/>
    <property type="project" value="UniProtKB-UniRule"/>
</dbReference>
<dbReference type="SUPFAM" id="SSF52374">
    <property type="entry name" value="Nucleotidylyl transferase"/>
    <property type="match status" value="1"/>
</dbReference>
<comment type="caution">
    <text evidence="4">The sequence shown here is derived from an EMBL/GenBank/DDBJ whole genome shotgun (WGS) entry which is preliminary data.</text>
</comment>
<dbReference type="EC" id="6.3.4.-" evidence="3"/>
<keyword evidence="2 3" id="KW-0819">tRNA processing</keyword>